<evidence type="ECO:0000256" key="1">
    <source>
        <dbReference type="ARBA" id="ARBA00004123"/>
    </source>
</evidence>
<keyword evidence="11" id="KW-1185">Reference proteome</keyword>
<evidence type="ECO:0000313" key="10">
    <source>
        <dbReference type="EMBL" id="WEW58208.1"/>
    </source>
</evidence>
<dbReference type="SUPFAM" id="SSF57879">
    <property type="entry name" value="Zinc domain conserved in yeast copper-regulated transcription factors"/>
    <property type="match status" value="1"/>
</dbReference>
<dbReference type="FunFam" id="3.90.430.10:FF:000001">
    <property type="entry name" value="Copper fist DNA-binding protein"/>
    <property type="match status" value="1"/>
</dbReference>
<accession>A0AAF0DHA1</accession>
<dbReference type="GO" id="GO:0005507">
    <property type="term" value="F:copper ion binding"/>
    <property type="evidence" value="ECO:0007669"/>
    <property type="project" value="InterPro"/>
</dbReference>
<dbReference type="PANTHER" id="PTHR28088:SF5">
    <property type="entry name" value="TRANSCRIPTIONAL ACTIVATOR HAA1-RELATED"/>
    <property type="match status" value="1"/>
</dbReference>
<name>A0AAF0DHA1_9EURO</name>
<dbReference type="Gene3D" id="3.90.430.10">
    <property type="entry name" value="Copper fist DNA-binding domain"/>
    <property type="match status" value="1"/>
</dbReference>
<evidence type="ECO:0000256" key="4">
    <source>
        <dbReference type="ARBA" id="ARBA00023008"/>
    </source>
</evidence>
<keyword evidence="5" id="KW-0805">Transcription regulation</keyword>
<gene>
    <name evidence="10" type="primary">HAA1</name>
    <name evidence="10" type="ORF">PRK78_003676</name>
</gene>
<keyword evidence="6" id="KW-0804">Transcription</keyword>
<dbReference type="SMART" id="SM00412">
    <property type="entry name" value="Cu_FIST"/>
    <property type="match status" value="1"/>
</dbReference>
<protein>
    <submittedName>
        <fullName evidence="10">Transcriptional activator haa1</fullName>
    </submittedName>
</protein>
<evidence type="ECO:0000256" key="6">
    <source>
        <dbReference type="ARBA" id="ARBA00023163"/>
    </source>
</evidence>
<reference evidence="10" key="1">
    <citation type="submission" date="2023-03" db="EMBL/GenBank/DDBJ databases">
        <title>Emydomyces testavorans Genome Sequence.</title>
        <authorList>
            <person name="Hoyer L."/>
        </authorList>
    </citation>
    <scope>NUCLEOTIDE SEQUENCE</scope>
    <source>
        <strain evidence="10">16-2883</strain>
    </source>
</reference>
<dbReference type="InterPro" id="IPR036395">
    <property type="entry name" value="Cu_fist_DNA-bd_dom_sf"/>
</dbReference>
<dbReference type="GO" id="GO:0006878">
    <property type="term" value="P:intracellular copper ion homeostasis"/>
    <property type="evidence" value="ECO:0007669"/>
    <property type="project" value="TreeGrafter"/>
</dbReference>
<keyword evidence="4" id="KW-0186">Copper</keyword>
<dbReference type="GO" id="GO:0000978">
    <property type="term" value="F:RNA polymerase II cis-regulatory region sequence-specific DNA binding"/>
    <property type="evidence" value="ECO:0007669"/>
    <property type="project" value="TreeGrafter"/>
</dbReference>
<dbReference type="InterPro" id="IPR051763">
    <property type="entry name" value="Copper_Homeo_Regul"/>
</dbReference>
<feature type="compositionally biased region" description="Polar residues" evidence="8">
    <location>
        <begin position="88"/>
        <end position="103"/>
    </location>
</feature>
<keyword evidence="2" id="KW-0479">Metal-binding</keyword>
<feature type="region of interest" description="Disordered" evidence="8">
    <location>
        <begin position="88"/>
        <end position="135"/>
    </location>
</feature>
<organism evidence="10 11">
    <name type="scientific">Emydomyces testavorans</name>
    <dbReference type="NCBI Taxonomy" id="2070801"/>
    <lineage>
        <taxon>Eukaryota</taxon>
        <taxon>Fungi</taxon>
        <taxon>Dikarya</taxon>
        <taxon>Ascomycota</taxon>
        <taxon>Pezizomycotina</taxon>
        <taxon>Eurotiomycetes</taxon>
        <taxon>Eurotiomycetidae</taxon>
        <taxon>Onygenales</taxon>
        <taxon>Nannizziopsiaceae</taxon>
        <taxon>Emydomyces</taxon>
    </lineage>
</organism>
<sequence length="444" mass="48753">MLINGEKYACDACIRGHRVSSCQHHEKVVLYLNVHIVEVYGKVEPVTSVVSAVRNHIAKVTARTGQWIKRDSNLATVPEVGPVLNPQKSTLQGKQSQISSTKIDTPAVPHRQKVKQNNARKRAHPYPMPRSHTIQSPRDLTRYSAENISLAEEMGISRSVPGHQESITSAPRDHLRRARSEHGSPVLGLTRLDTQVPPLELPYSAFDQASLPSPAFDYSQPWSGLYYPDADVTLEAASLGPPSVDWSTFDLAYGSDAIAATYSQPPSYASFDYANFSHPELSRSSSHSSEPDEFNSMGMSMQVAKSEGLEIRALSDSSDAEAYHLSASPSHLDMPQPRISDPSHVESLELDLYWRASEGMSQPTPLSNIPLGPELQQYSQSQAFQPQQASTPIDRSISLSSTSVFTTAESSEPIWIPSTSPFPPVLSPVPMETGPIVDQNQWQS</sequence>
<feature type="compositionally biased region" description="Basic residues" evidence="8">
    <location>
        <begin position="110"/>
        <end position="124"/>
    </location>
</feature>
<evidence type="ECO:0000256" key="3">
    <source>
        <dbReference type="ARBA" id="ARBA00022833"/>
    </source>
</evidence>
<dbReference type="AlphaFoldDB" id="A0AAF0DHA1"/>
<evidence type="ECO:0000256" key="8">
    <source>
        <dbReference type="SAM" id="MobiDB-lite"/>
    </source>
</evidence>
<comment type="subcellular location">
    <subcellularLocation>
        <location evidence="1">Nucleus</location>
    </subcellularLocation>
</comment>
<dbReference type="SMART" id="SM01090">
    <property type="entry name" value="Copper-fist"/>
    <property type="match status" value="1"/>
</dbReference>
<dbReference type="GO" id="GO:0045944">
    <property type="term" value="P:positive regulation of transcription by RNA polymerase II"/>
    <property type="evidence" value="ECO:0007669"/>
    <property type="project" value="TreeGrafter"/>
</dbReference>
<dbReference type="GO" id="GO:0000981">
    <property type="term" value="F:DNA-binding transcription factor activity, RNA polymerase II-specific"/>
    <property type="evidence" value="ECO:0007669"/>
    <property type="project" value="TreeGrafter"/>
</dbReference>
<dbReference type="PROSITE" id="PS50073">
    <property type="entry name" value="COPPER_FIST_2"/>
    <property type="match status" value="1"/>
</dbReference>
<dbReference type="Pfam" id="PF00649">
    <property type="entry name" value="Copper-fist"/>
    <property type="match status" value="1"/>
</dbReference>
<evidence type="ECO:0000313" key="11">
    <source>
        <dbReference type="Proteomes" id="UP001219355"/>
    </source>
</evidence>
<evidence type="ECO:0000259" key="9">
    <source>
        <dbReference type="PROSITE" id="PS50073"/>
    </source>
</evidence>
<dbReference type="EMBL" id="CP120628">
    <property type="protein sequence ID" value="WEW58208.1"/>
    <property type="molecule type" value="Genomic_DNA"/>
</dbReference>
<proteinExistence type="predicted"/>
<dbReference type="InterPro" id="IPR001083">
    <property type="entry name" value="Cu_fist_DNA-bd_dom"/>
</dbReference>
<dbReference type="GO" id="GO:0005634">
    <property type="term" value="C:nucleus"/>
    <property type="evidence" value="ECO:0007669"/>
    <property type="project" value="UniProtKB-SubCell"/>
</dbReference>
<evidence type="ECO:0000256" key="2">
    <source>
        <dbReference type="ARBA" id="ARBA00022723"/>
    </source>
</evidence>
<keyword evidence="3" id="KW-0862">Zinc</keyword>
<keyword evidence="7" id="KW-0539">Nucleus</keyword>
<feature type="domain" description="Copper-fist" evidence="9">
    <location>
        <begin position="1"/>
        <end position="46"/>
    </location>
</feature>
<dbReference type="GO" id="GO:0006879">
    <property type="term" value="P:intracellular iron ion homeostasis"/>
    <property type="evidence" value="ECO:0007669"/>
    <property type="project" value="TreeGrafter"/>
</dbReference>
<evidence type="ECO:0000256" key="7">
    <source>
        <dbReference type="ARBA" id="ARBA00023242"/>
    </source>
</evidence>
<evidence type="ECO:0000256" key="5">
    <source>
        <dbReference type="ARBA" id="ARBA00023015"/>
    </source>
</evidence>
<dbReference type="PANTHER" id="PTHR28088">
    <property type="entry name" value="TRANSCRIPTIONAL ACTIVATOR HAA1-RELATED"/>
    <property type="match status" value="1"/>
</dbReference>
<dbReference type="Proteomes" id="UP001219355">
    <property type="component" value="Chromosome 2"/>
</dbReference>